<comment type="caution">
    <text evidence="1">The sequence shown here is derived from an EMBL/GenBank/DDBJ whole genome shotgun (WGS) entry which is preliminary data.</text>
</comment>
<dbReference type="Gene3D" id="3.40.50.10320">
    <property type="entry name" value="LmbE-like"/>
    <property type="match status" value="1"/>
</dbReference>
<dbReference type="PANTHER" id="PTHR12993:SF11">
    <property type="entry name" value="N-ACETYLGLUCOSAMINYL-PHOSPHATIDYLINOSITOL DE-N-ACETYLASE"/>
    <property type="match status" value="1"/>
</dbReference>
<gene>
    <name evidence="1" type="ORF">UT18_C0008G0021</name>
</gene>
<accession>A0A0G0PZ99</accession>
<dbReference type="EMBL" id="LBVV01000008">
    <property type="protein sequence ID" value="KKQ94716.1"/>
    <property type="molecule type" value="Genomic_DNA"/>
</dbReference>
<dbReference type="Proteomes" id="UP000034207">
    <property type="component" value="Unassembled WGS sequence"/>
</dbReference>
<dbReference type="GO" id="GO:0016811">
    <property type="term" value="F:hydrolase activity, acting on carbon-nitrogen (but not peptide) bonds, in linear amides"/>
    <property type="evidence" value="ECO:0007669"/>
    <property type="project" value="TreeGrafter"/>
</dbReference>
<dbReference type="STRING" id="1618345.UT18_C0008G0021"/>
<dbReference type="PANTHER" id="PTHR12993">
    <property type="entry name" value="N-ACETYLGLUCOSAMINYL-PHOSPHATIDYLINOSITOL DE-N-ACETYLASE-RELATED"/>
    <property type="match status" value="1"/>
</dbReference>
<protein>
    <submittedName>
        <fullName evidence="1">LmbE family protein</fullName>
    </submittedName>
</protein>
<sequence>MSILAFTTICFISFTIYFKYYGVLPDPLANLLDEVPAPKSGDRILVFSPHPDDETIAAGGFIREAILKGAKVKIICITDGNKRKLKETRYGELKKVSGIIGVDEKNIKFYDFPDSKLKDYKSELYKKAKLDIDEFKPTITFSPLSEDSHLDHKATAETIDEIYSLPSYSKIIKYRYLVHFPYWPRPQGLYPTKHMLPPVKLMNAKYKWQKIYLDTDTLDNKTEAVLQYKSQLKMVLPRILLQSSIRRNELFVIE</sequence>
<proteinExistence type="predicted"/>
<dbReference type="AlphaFoldDB" id="A0A0G0PZ99"/>
<dbReference type="InterPro" id="IPR003737">
    <property type="entry name" value="GlcNAc_PI_deacetylase-related"/>
</dbReference>
<reference evidence="1 2" key="1">
    <citation type="journal article" date="2015" name="Nature">
        <title>rRNA introns, odd ribosomes, and small enigmatic genomes across a large radiation of phyla.</title>
        <authorList>
            <person name="Brown C.T."/>
            <person name="Hug L.A."/>
            <person name="Thomas B.C."/>
            <person name="Sharon I."/>
            <person name="Castelle C.J."/>
            <person name="Singh A."/>
            <person name="Wilkins M.J."/>
            <person name="Williams K.H."/>
            <person name="Banfield J.F."/>
        </authorList>
    </citation>
    <scope>NUCLEOTIDE SEQUENCE [LARGE SCALE GENOMIC DNA]</scope>
</reference>
<dbReference type="InterPro" id="IPR024078">
    <property type="entry name" value="LmbE-like_dom_sf"/>
</dbReference>
<dbReference type="Pfam" id="PF02585">
    <property type="entry name" value="PIG-L"/>
    <property type="match status" value="1"/>
</dbReference>
<evidence type="ECO:0000313" key="1">
    <source>
        <dbReference type="EMBL" id="KKQ94716.1"/>
    </source>
</evidence>
<dbReference type="PATRIC" id="fig|1618345.3.peg.529"/>
<organism evidence="1 2">
    <name type="scientific">candidate division CPR2 bacterium GW2011_GWC2_39_10</name>
    <dbReference type="NCBI Taxonomy" id="1618345"/>
    <lineage>
        <taxon>Bacteria</taxon>
        <taxon>Bacteria division CPR2</taxon>
    </lineage>
</organism>
<evidence type="ECO:0000313" key="2">
    <source>
        <dbReference type="Proteomes" id="UP000034207"/>
    </source>
</evidence>
<name>A0A0G0PZ99_UNCC2</name>
<dbReference type="SUPFAM" id="SSF102588">
    <property type="entry name" value="LmbE-like"/>
    <property type="match status" value="1"/>
</dbReference>